<sequence length="294" mass="32822">MKRVLDDLNIFCSVVENGSLKKAAEQLSMPHSTVSRRMDALEESLGLTLLHRTTREVKVSERGLELYQNCSPLFGSLKRSIDIAVDSEIQFKGKLKVSMPVRAGLDFLGAWLIDFASEHPDLKLDVSLSNSNKNLIQEEIDLAFRVGPLVDSSAIALKLWDIPYSVCVHPALLHAYKIESTIIDSALLSTLPCVASRPAVSWAFINGAKEEVLIKPNQQMFVDDLGLAHHAAMSGKYIAMLPSVMLEGQALVELKVNGLTPRTRTMYAYYLGRRYAHSQIKQVVEYIKQRHSEK</sequence>
<dbReference type="Gene3D" id="3.40.190.290">
    <property type="match status" value="1"/>
</dbReference>
<dbReference type="SUPFAM" id="SSF53850">
    <property type="entry name" value="Periplasmic binding protein-like II"/>
    <property type="match status" value="1"/>
</dbReference>
<feature type="domain" description="HTH lysR-type" evidence="5">
    <location>
        <begin position="1"/>
        <end position="60"/>
    </location>
</feature>
<evidence type="ECO:0000256" key="1">
    <source>
        <dbReference type="ARBA" id="ARBA00009437"/>
    </source>
</evidence>
<dbReference type="InterPro" id="IPR036390">
    <property type="entry name" value="WH_DNA-bd_sf"/>
</dbReference>
<dbReference type="FunFam" id="1.10.10.10:FF:000001">
    <property type="entry name" value="LysR family transcriptional regulator"/>
    <property type="match status" value="1"/>
</dbReference>
<dbReference type="AlphaFoldDB" id="A0AAE5GMA3"/>
<dbReference type="EMBL" id="VTXO01000001">
    <property type="protein sequence ID" value="NOI79178.1"/>
    <property type="molecule type" value="Genomic_DNA"/>
</dbReference>
<proteinExistence type="inferred from homology"/>
<dbReference type="SUPFAM" id="SSF46785">
    <property type="entry name" value="Winged helix' DNA-binding domain"/>
    <property type="match status" value="1"/>
</dbReference>
<dbReference type="Proteomes" id="UP000572722">
    <property type="component" value="Unassembled WGS sequence"/>
</dbReference>
<keyword evidence="3" id="KW-0238">DNA-binding</keyword>
<dbReference type="Pfam" id="PF03466">
    <property type="entry name" value="LysR_substrate"/>
    <property type="match status" value="1"/>
</dbReference>
<reference evidence="6 7" key="1">
    <citation type="submission" date="2019-08" db="EMBL/GenBank/DDBJ databases">
        <title>Draft genome sequencing and comparative genomics of hatchery-associated Vibrios.</title>
        <authorList>
            <person name="Kehlet-Delgado H."/>
            <person name="Mueller R.S."/>
        </authorList>
    </citation>
    <scope>NUCLEOTIDE SEQUENCE [LARGE SCALE GENOMIC DNA]</scope>
    <source>
        <strain evidence="6 7">01-65-5-1</strain>
    </source>
</reference>
<gene>
    <name evidence="6" type="ORF">F0237_00790</name>
</gene>
<dbReference type="PANTHER" id="PTHR30537">
    <property type="entry name" value="HTH-TYPE TRANSCRIPTIONAL REGULATOR"/>
    <property type="match status" value="1"/>
</dbReference>
<dbReference type="RefSeq" id="WP_171319922.1">
    <property type="nucleotide sequence ID" value="NZ_VTXO01000001.1"/>
</dbReference>
<dbReference type="InterPro" id="IPR000847">
    <property type="entry name" value="LysR_HTH_N"/>
</dbReference>
<evidence type="ECO:0000313" key="6">
    <source>
        <dbReference type="EMBL" id="NOI79178.1"/>
    </source>
</evidence>
<dbReference type="GO" id="GO:0003700">
    <property type="term" value="F:DNA-binding transcription factor activity"/>
    <property type="evidence" value="ECO:0007669"/>
    <property type="project" value="InterPro"/>
</dbReference>
<accession>A0AAE5GMA3</accession>
<dbReference type="PROSITE" id="PS50931">
    <property type="entry name" value="HTH_LYSR"/>
    <property type="match status" value="1"/>
</dbReference>
<dbReference type="InterPro" id="IPR005119">
    <property type="entry name" value="LysR_subst-bd"/>
</dbReference>
<evidence type="ECO:0000256" key="4">
    <source>
        <dbReference type="ARBA" id="ARBA00023163"/>
    </source>
</evidence>
<dbReference type="PANTHER" id="PTHR30537:SF5">
    <property type="entry name" value="HTH-TYPE TRANSCRIPTIONAL ACTIVATOR TTDR-RELATED"/>
    <property type="match status" value="1"/>
</dbReference>
<protein>
    <submittedName>
        <fullName evidence="6">LysR family transcriptional regulator</fullName>
    </submittedName>
</protein>
<comment type="similarity">
    <text evidence="1">Belongs to the LysR transcriptional regulatory family.</text>
</comment>
<dbReference type="GO" id="GO:0043565">
    <property type="term" value="F:sequence-specific DNA binding"/>
    <property type="evidence" value="ECO:0007669"/>
    <property type="project" value="TreeGrafter"/>
</dbReference>
<dbReference type="InterPro" id="IPR036388">
    <property type="entry name" value="WH-like_DNA-bd_sf"/>
</dbReference>
<evidence type="ECO:0000256" key="2">
    <source>
        <dbReference type="ARBA" id="ARBA00023015"/>
    </source>
</evidence>
<organism evidence="6 7">
    <name type="scientific">Vibrio tubiashii</name>
    <dbReference type="NCBI Taxonomy" id="29498"/>
    <lineage>
        <taxon>Bacteria</taxon>
        <taxon>Pseudomonadati</taxon>
        <taxon>Pseudomonadota</taxon>
        <taxon>Gammaproteobacteria</taxon>
        <taxon>Vibrionales</taxon>
        <taxon>Vibrionaceae</taxon>
        <taxon>Vibrio</taxon>
        <taxon>Vibrio oreintalis group</taxon>
    </lineage>
</organism>
<keyword evidence="4" id="KW-0804">Transcription</keyword>
<comment type="caution">
    <text evidence="6">The sequence shown here is derived from an EMBL/GenBank/DDBJ whole genome shotgun (WGS) entry which is preliminary data.</text>
</comment>
<keyword evidence="2" id="KW-0805">Transcription regulation</keyword>
<dbReference type="Pfam" id="PF00126">
    <property type="entry name" value="HTH_1"/>
    <property type="match status" value="1"/>
</dbReference>
<dbReference type="GO" id="GO:0006351">
    <property type="term" value="P:DNA-templated transcription"/>
    <property type="evidence" value="ECO:0007669"/>
    <property type="project" value="TreeGrafter"/>
</dbReference>
<evidence type="ECO:0000259" key="5">
    <source>
        <dbReference type="PROSITE" id="PS50931"/>
    </source>
</evidence>
<dbReference type="InterPro" id="IPR058163">
    <property type="entry name" value="LysR-type_TF_proteobact-type"/>
</dbReference>
<evidence type="ECO:0000313" key="7">
    <source>
        <dbReference type="Proteomes" id="UP000572722"/>
    </source>
</evidence>
<name>A0AAE5GMA3_9VIBR</name>
<dbReference type="Gene3D" id="1.10.10.10">
    <property type="entry name" value="Winged helix-like DNA-binding domain superfamily/Winged helix DNA-binding domain"/>
    <property type="match status" value="1"/>
</dbReference>
<evidence type="ECO:0000256" key="3">
    <source>
        <dbReference type="ARBA" id="ARBA00023125"/>
    </source>
</evidence>